<proteinExistence type="predicted"/>
<name>A0A921MLT8_9FIRM</name>
<dbReference type="Proteomes" id="UP000760668">
    <property type="component" value="Unassembled WGS sequence"/>
</dbReference>
<dbReference type="RefSeq" id="WP_294533345.1">
    <property type="nucleotide sequence ID" value="NZ_DYUC01000035.1"/>
</dbReference>
<dbReference type="InterPro" id="IPR029044">
    <property type="entry name" value="Nucleotide-diphossugar_trans"/>
</dbReference>
<evidence type="ECO:0000313" key="3">
    <source>
        <dbReference type="Proteomes" id="UP000760668"/>
    </source>
</evidence>
<reference evidence="2" key="1">
    <citation type="journal article" date="2021" name="PeerJ">
        <title>Extensive microbial diversity within the chicken gut microbiome revealed by metagenomics and culture.</title>
        <authorList>
            <person name="Gilroy R."/>
            <person name="Ravi A."/>
            <person name="Getino M."/>
            <person name="Pursley I."/>
            <person name="Horton D.L."/>
            <person name="Alikhan N.F."/>
            <person name="Baker D."/>
            <person name="Gharbi K."/>
            <person name="Hall N."/>
            <person name="Watson M."/>
            <person name="Adriaenssens E.M."/>
            <person name="Foster-Nyarko E."/>
            <person name="Jarju S."/>
            <person name="Secka A."/>
            <person name="Antonio M."/>
            <person name="Oren A."/>
            <person name="Chaudhuri R.R."/>
            <person name="La Ragione R."/>
            <person name="Hildebrand F."/>
            <person name="Pallen M.J."/>
        </authorList>
    </citation>
    <scope>NUCLEOTIDE SEQUENCE</scope>
    <source>
        <strain evidence="2">CHK179-5677</strain>
    </source>
</reference>
<gene>
    <name evidence="2" type="ORF">K8V01_04190</name>
</gene>
<evidence type="ECO:0000259" key="1">
    <source>
        <dbReference type="Pfam" id="PF00483"/>
    </source>
</evidence>
<sequence length="308" mass="34609">MKKPVLVVMAAGMGSRYGGLKQLDPVGAHGELIIDYSIYDAKRAGFETVVFVIKPEIEADFKAGIGDRLSKVMDVKYAYQLREDLPEGYSVPEGRVKPWGTAQAALAARHVVDGPFAVINADDYYGPEGFREIYNYLVDHPDKDGVYQYAMVGYLLENTVTENGHVARGVCVENENHELLSVTERTRIEKGETCPRYTEDDGKTWTDLPGDTIVSMNLWGFTRSYLDEAWARFPAFLDDALKNNPIKGEYFLPSVVSQLIAEGKARVEVLRSRDKWYGVTYKEDKPVVVAAIRAMTESGLYPEKLWEE</sequence>
<feature type="domain" description="Nucleotidyl transferase" evidence="1">
    <location>
        <begin position="7"/>
        <end position="276"/>
    </location>
</feature>
<accession>A0A921MLT8</accession>
<protein>
    <submittedName>
        <fullName evidence="2">Nucleotidyltransferase</fullName>
    </submittedName>
</protein>
<dbReference type="AlphaFoldDB" id="A0A921MLT8"/>
<reference evidence="2" key="2">
    <citation type="submission" date="2021-09" db="EMBL/GenBank/DDBJ databases">
        <authorList>
            <person name="Gilroy R."/>
        </authorList>
    </citation>
    <scope>NUCLEOTIDE SEQUENCE</scope>
    <source>
        <strain evidence="2">CHK179-5677</strain>
    </source>
</reference>
<dbReference type="EMBL" id="DYUC01000035">
    <property type="protein sequence ID" value="HJG86209.1"/>
    <property type="molecule type" value="Genomic_DNA"/>
</dbReference>
<dbReference type="SUPFAM" id="SSF53448">
    <property type="entry name" value="Nucleotide-diphospho-sugar transferases"/>
    <property type="match status" value="1"/>
</dbReference>
<dbReference type="Pfam" id="PF00483">
    <property type="entry name" value="NTP_transferase"/>
    <property type="match status" value="1"/>
</dbReference>
<dbReference type="Gene3D" id="3.90.550.10">
    <property type="entry name" value="Spore Coat Polysaccharide Biosynthesis Protein SpsA, Chain A"/>
    <property type="match status" value="1"/>
</dbReference>
<dbReference type="InterPro" id="IPR005835">
    <property type="entry name" value="NTP_transferase_dom"/>
</dbReference>
<organism evidence="2 3">
    <name type="scientific">Pseudoflavonifractor capillosus</name>
    <dbReference type="NCBI Taxonomy" id="106588"/>
    <lineage>
        <taxon>Bacteria</taxon>
        <taxon>Bacillati</taxon>
        <taxon>Bacillota</taxon>
        <taxon>Clostridia</taxon>
        <taxon>Eubacteriales</taxon>
        <taxon>Oscillospiraceae</taxon>
        <taxon>Pseudoflavonifractor</taxon>
    </lineage>
</organism>
<comment type="caution">
    <text evidence="2">The sequence shown here is derived from an EMBL/GenBank/DDBJ whole genome shotgun (WGS) entry which is preliminary data.</text>
</comment>
<evidence type="ECO:0000313" key="2">
    <source>
        <dbReference type="EMBL" id="HJG86209.1"/>
    </source>
</evidence>